<reference evidence="1 2" key="1">
    <citation type="submission" date="2024-05" db="EMBL/GenBank/DDBJ databases">
        <title>Haplotype-resolved chromosome-level genome assembly of Huyou (Citrus changshanensis).</title>
        <authorList>
            <person name="Miao C."/>
            <person name="Chen W."/>
            <person name="Wu Y."/>
            <person name="Wang L."/>
            <person name="Zhao S."/>
            <person name="Grierson D."/>
            <person name="Xu C."/>
            <person name="Chen K."/>
        </authorList>
    </citation>
    <scope>NUCLEOTIDE SEQUENCE [LARGE SCALE GENOMIC DNA]</scope>
    <source>
        <strain evidence="1">01-14</strain>
        <tissue evidence="1">Leaf</tissue>
    </source>
</reference>
<keyword evidence="2" id="KW-1185">Reference proteome</keyword>
<evidence type="ECO:0000313" key="1">
    <source>
        <dbReference type="EMBL" id="KAK9180756.1"/>
    </source>
</evidence>
<organism evidence="1 2">
    <name type="scientific">Citrus x changshan-huyou</name>
    <dbReference type="NCBI Taxonomy" id="2935761"/>
    <lineage>
        <taxon>Eukaryota</taxon>
        <taxon>Viridiplantae</taxon>
        <taxon>Streptophyta</taxon>
        <taxon>Embryophyta</taxon>
        <taxon>Tracheophyta</taxon>
        <taxon>Spermatophyta</taxon>
        <taxon>Magnoliopsida</taxon>
        <taxon>eudicotyledons</taxon>
        <taxon>Gunneridae</taxon>
        <taxon>Pentapetalae</taxon>
        <taxon>rosids</taxon>
        <taxon>malvids</taxon>
        <taxon>Sapindales</taxon>
        <taxon>Rutaceae</taxon>
        <taxon>Aurantioideae</taxon>
        <taxon>Citrus</taxon>
    </lineage>
</organism>
<accession>A0AAP0QAP3</accession>
<sequence length="193" mass="21844">MSMKPLSLTLPERERALLLCLFALFLIALCQVLLSLVSGEVSVISESFLPWRMVAYSLLAYPSATFHSKKRERAIAFTSLIRRGSSKAPLRVEISPPAECKYRAGSSFHVEIHFFPSLLVSLRLKGAGYRRYSSSSSITFKRTKATENPKKDLRAEYLYSSRDPFAHKEGPRGKEILHAPYPELIDRIHSNRA</sequence>
<evidence type="ECO:0000313" key="2">
    <source>
        <dbReference type="Proteomes" id="UP001428341"/>
    </source>
</evidence>
<dbReference type="Proteomes" id="UP001428341">
    <property type="component" value="Unassembled WGS sequence"/>
</dbReference>
<dbReference type="AlphaFoldDB" id="A0AAP0QAP3"/>
<gene>
    <name evidence="1" type="ORF">WN944_023891</name>
</gene>
<dbReference type="EMBL" id="JBCGBO010000024">
    <property type="protein sequence ID" value="KAK9180756.1"/>
    <property type="molecule type" value="Genomic_DNA"/>
</dbReference>
<comment type="caution">
    <text evidence="1">The sequence shown here is derived from an EMBL/GenBank/DDBJ whole genome shotgun (WGS) entry which is preliminary data.</text>
</comment>
<protein>
    <submittedName>
        <fullName evidence="1">Uncharacterized protein</fullName>
    </submittedName>
</protein>
<name>A0AAP0QAP3_9ROSI</name>
<proteinExistence type="predicted"/>